<keyword evidence="7 10" id="KW-0720">Serine protease</keyword>
<sequence length="584" mass="58292">MIRVGKPSSSCLGALLALSASLLAGAALADAPPQRLIVKYRNANVSADGPVGLQALRNPAARLGVVTSHLRDLQNGAQLMSLSGRRLSRTELQQMAREVAADPNVEYAEEDRLLQPQMTPNDARYNEQWDFFDTTAGMRVPAAWDQASGAGIVVAVVDTGYRPHTDLAVNLYSGYDFISNALIANDGSGRDSDARDPGDAVSAGECGNGNAASGSSWHGTHVAGTIAAAANNSIGVAGVAYAAKILPVRVLGKCGGYISDIADGVAWASGATVSGVPSNPNPARVINLSLGGSGACGSTMQNAINTARARGAVVVVAAGNSNTDASNSNPANCSGVVVVAATNRSGGRAYYSNYGSIVDVAAPGGAMSSANDPNGILSTLNTGSTTPGSDSYALYQGTSMATPHVAGVVALMLSKNSALTPDQVETLLKSSSRAFPATCSACGAGLVDANAAVTAAIGGAPASSGGSSGGGSSNVSNSGSCASGYTAYSGTLSASGSAYLPTSSGYSVATSGLHSVLLTVPATGNFDLYLHKQVSGAWSQVTAAATGGVGASESINYTGSKGVYRVKVVATKGSGAYQVCLKTP</sequence>
<evidence type="ECO:0000256" key="8">
    <source>
        <dbReference type="ARBA" id="ARBA00023145"/>
    </source>
</evidence>
<keyword evidence="4 10" id="KW-0645">Protease</keyword>
<dbReference type="RefSeq" id="WP_093287410.1">
    <property type="nucleotide sequence ID" value="NZ_FOFS01000011.1"/>
</dbReference>
<dbReference type="PROSITE" id="PS00138">
    <property type="entry name" value="SUBTILASE_SER"/>
    <property type="match status" value="1"/>
</dbReference>
<dbReference type="PROSITE" id="PS51892">
    <property type="entry name" value="SUBTILASE"/>
    <property type="match status" value="1"/>
</dbReference>
<evidence type="ECO:0000256" key="1">
    <source>
        <dbReference type="ARBA" id="ARBA00004613"/>
    </source>
</evidence>
<evidence type="ECO:0000313" key="14">
    <source>
        <dbReference type="EMBL" id="SEQ82026.1"/>
    </source>
</evidence>
<dbReference type="EMBL" id="FOFS01000011">
    <property type="protein sequence ID" value="SEQ82026.1"/>
    <property type="molecule type" value="Genomic_DNA"/>
</dbReference>
<dbReference type="InterPro" id="IPR015500">
    <property type="entry name" value="Peptidase_S8_subtilisin-rel"/>
</dbReference>
<dbReference type="GO" id="GO:0005576">
    <property type="term" value="C:extracellular region"/>
    <property type="evidence" value="ECO:0007669"/>
    <property type="project" value="UniProtKB-SubCell"/>
</dbReference>
<feature type="active site" description="Charge relay system" evidence="9 10">
    <location>
        <position position="158"/>
    </location>
</feature>
<reference evidence="14 15" key="1">
    <citation type="submission" date="2016-10" db="EMBL/GenBank/DDBJ databases">
        <authorList>
            <person name="de Groot N.N."/>
        </authorList>
    </citation>
    <scope>NUCLEOTIDE SEQUENCE [LARGE SCALE GENOMIC DNA]</scope>
    <source>
        <strain evidence="14 15">DSM 25927</strain>
    </source>
</reference>
<accession>A0A1H9J5G8</accession>
<dbReference type="PRINTS" id="PR00723">
    <property type="entry name" value="SUBTILISIN"/>
</dbReference>
<dbReference type="Proteomes" id="UP000199233">
    <property type="component" value="Unassembled WGS sequence"/>
</dbReference>
<dbReference type="Gene3D" id="3.40.50.200">
    <property type="entry name" value="Peptidase S8/S53 domain"/>
    <property type="match status" value="1"/>
</dbReference>
<dbReference type="InterPro" id="IPR000209">
    <property type="entry name" value="Peptidase_S8/S53_dom"/>
</dbReference>
<evidence type="ECO:0000259" key="13">
    <source>
        <dbReference type="Pfam" id="PF00082"/>
    </source>
</evidence>
<keyword evidence="6 10" id="KW-0378">Hydrolase</keyword>
<dbReference type="CDD" id="cd07496">
    <property type="entry name" value="Peptidases_S8_13"/>
    <property type="match status" value="1"/>
</dbReference>
<dbReference type="Gene3D" id="2.60.120.380">
    <property type="match status" value="1"/>
</dbReference>
<comment type="subcellular location">
    <subcellularLocation>
        <location evidence="1">Secreted</location>
    </subcellularLocation>
</comment>
<evidence type="ECO:0000256" key="11">
    <source>
        <dbReference type="SAM" id="MobiDB-lite"/>
    </source>
</evidence>
<evidence type="ECO:0000256" key="4">
    <source>
        <dbReference type="ARBA" id="ARBA00022670"/>
    </source>
</evidence>
<evidence type="ECO:0000256" key="9">
    <source>
        <dbReference type="PIRSR" id="PIRSR615500-1"/>
    </source>
</evidence>
<evidence type="ECO:0000256" key="3">
    <source>
        <dbReference type="ARBA" id="ARBA00022525"/>
    </source>
</evidence>
<feature type="signal peptide" evidence="12">
    <location>
        <begin position="1"/>
        <end position="26"/>
    </location>
</feature>
<dbReference type="InterPro" id="IPR050131">
    <property type="entry name" value="Peptidase_S8_subtilisin-like"/>
</dbReference>
<dbReference type="OrthoDB" id="9790784at2"/>
<keyword evidence="8" id="KW-0865">Zymogen</keyword>
<organism evidence="14 15">
    <name type="scientific">Solimonas aquatica</name>
    <dbReference type="NCBI Taxonomy" id="489703"/>
    <lineage>
        <taxon>Bacteria</taxon>
        <taxon>Pseudomonadati</taxon>
        <taxon>Pseudomonadota</taxon>
        <taxon>Gammaproteobacteria</taxon>
        <taxon>Nevskiales</taxon>
        <taxon>Nevskiaceae</taxon>
        <taxon>Solimonas</taxon>
    </lineage>
</organism>
<dbReference type="InterPro" id="IPR036852">
    <property type="entry name" value="Peptidase_S8/S53_dom_sf"/>
</dbReference>
<dbReference type="InterPro" id="IPR022398">
    <property type="entry name" value="Peptidase_S8_His-AS"/>
</dbReference>
<evidence type="ECO:0000256" key="10">
    <source>
        <dbReference type="PROSITE-ProRule" id="PRU01240"/>
    </source>
</evidence>
<feature type="active site" description="Charge relay system" evidence="9 10">
    <location>
        <position position="399"/>
    </location>
</feature>
<comment type="similarity">
    <text evidence="2 10">Belongs to the peptidase S8 family.</text>
</comment>
<dbReference type="SUPFAM" id="SSF52743">
    <property type="entry name" value="Subtilisin-like"/>
    <property type="match status" value="1"/>
</dbReference>
<dbReference type="GO" id="GO:0006508">
    <property type="term" value="P:proteolysis"/>
    <property type="evidence" value="ECO:0007669"/>
    <property type="project" value="UniProtKB-KW"/>
</dbReference>
<evidence type="ECO:0000256" key="12">
    <source>
        <dbReference type="SAM" id="SignalP"/>
    </source>
</evidence>
<dbReference type="FunFam" id="3.40.50.200:FF:000022">
    <property type="entry name" value="Extracellular protease"/>
    <property type="match status" value="1"/>
</dbReference>
<gene>
    <name evidence="14" type="ORF">SAMN04488038_11124</name>
</gene>
<feature type="active site" description="Charge relay system" evidence="9 10">
    <location>
        <position position="218"/>
    </location>
</feature>
<dbReference type="PANTHER" id="PTHR43806:SF11">
    <property type="entry name" value="CEREVISIN-RELATED"/>
    <property type="match status" value="1"/>
</dbReference>
<dbReference type="InterPro" id="IPR023828">
    <property type="entry name" value="Peptidase_S8_Ser-AS"/>
</dbReference>
<feature type="chain" id="PRO_5011446236" evidence="12">
    <location>
        <begin position="27"/>
        <end position="584"/>
    </location>
</feature>
<proteinExistence type="inferred from homology"/>
<dbReference type="AlphaFoldDB" id="A0A1H9J5G8"/>
<dbReference type="STRING" id="489703.SAMN04488038_11124"/>
<dbReference type="InterPro" id="IPR034176">
    <property type="entry name" value="Peptidases_S8_13"/>
</dbReference>
<evidence type="ECO:0000256" key="7">
    <source>
        <dbReference type="ARBA" id="ARBA00022825"/>
    </source>
</evidence>
<dbReference type="GO" id="GO:0004252">
    <property type="term" value="F:serine-type endopeptidase activity"/>
    <property type="evidence" value="ECO:0007669"/>
    <property type="project" value="UniProtKB-UniRule"/>
</dbReference>
<evidence type="ECO:0000313" key="15">
    <source>
        <dbReference type="Proteomes" id="UP000199233"/>
    </source>
</evidence>
<protein>
    <submittedName>
        <fullName evidence="14">Serine protease</fullName>
    </submittedName>
</protein>
<evidence type="ECO:0000256" key="5">
    <source>
        <dbReference type="ARBA" id="ARBA00022729"/>
    </source>
</evidence>
<dbReference type="Pfam" id="PF00082">
    <property type="entry name" value="Peptidase_S8"/>
    <property type="match status" value="1"/>
</dbReference>
<dbReference type="PANTHER" id="PTHR43806">
    <property type="entry name" value="PEPTIDASE S8"/>
    <property type="match status" value="1"/>
</dbReference>
<evidence type="ECO:0000256" key="6">
    <source>
        <dbReference type="ARBA" id="ARBA00022801"/>
    </source>
</evidence>
<keyword evidence="5 12" id="KW-0732">Signal</keyword>
<feature type="domain" description="Peptidase S8/S53" evidence="13">
    <location>
        <begin position="149"/>
        <end position="445"/>
    </location>
</feature>
<keyword evidence="3" id="KW-0964">Secreted</keyword>
<dbReference type="PROSITE" id="PS00137">
    <property type="entry name" value="SUBTILASE_HIS"/>
    <property type="match status" value="1"/>
</dbReference>
<name>A0A1H9J5G8_9GAMM</name>
<feature type="region of interest" description="Disordered" evidence="11">
    <location>
        <begin position="186"/>
        <end position="207"/>
    </location>
</feature>
<feature type="compositionally biased region" description="Basic and acidic residues" evidence="11">
    <location>
        <begin position="188"/>
        <end position="198"/>
    </location>
</feature>
<keyword evidence="15" id="KW-1185">Reference proteome</keyword>
<evidence type="ECO:0000256" key="2">
    <source>
        <dbReference type="ARBA" id="ARBA00011073"/>
    </source>
</evidence>